<evidence type="ECO:0000256" key="3">
    <source>
        <dbReference type="SAM" id="MobiDB-lite"/>
    </source>
</evidence>
<comment type="subcellular location">
    <subcellularLocation>
        <location evidence="1">Secreted</location>
    </subcellularLocation>
</comment>
<feature type="domain" description="NodB homology" evidence="4">
    <location>
        <begin position="80"/>
        <end position="270"/>
    </location>
</feature>
<dbReference type="Gene3D" id="3.20.20.370">
    <property type="entry name" value="Glycoside hydrolase/deacetylase"/>
    <property type="match status" value="1"/>
</dbReference>
<evidence type="ECO:0000256" key="1">
    <source>
        <dbReference type="ARBA" id="ARBA00004613"/>
    </source>
</evidence>
<dbReference type="Proteomes" id="UP000470951">
    <property type="component" value="Unassembled WGS sequence"/>
</dbReference>
<proteinExistence type="predicted"/>
<dbReference type="GO" id="GO:0016810">
    <property type="term" value="F:hydrolase activity, acting on carbon-nitrogen (but not peptide) bonds"/>
    <property type="evidence" value="ECO:0007669"/>
    <property type="project" value="InterPro"/>
</dbReference>
<dbReference type="PROSITE" id="PS51677">
    <property type="entry name" value="NODB"/>
    <property type="match status" value="1"/>
</dbReference>
<dbReference type="PANTHER" id="PTHR34216">
    <property type="match status" value="1"/>
</dbReference>
<evidence type="ECO:0000313" key="5">
    <source>
        <dbReference type="EMBL" id="NEB85365.1"/>
    </source>
</evidence>
<reference evidence="5 7" key="1">
    <citation type="submission" date="2020-01" db="EMBL/GenBank/DDBJ databases">
        <title>Insect and environment-associated Actinomycetes.</title>
        <authorList>
            <person name="Currrie C."/>
            <person name="Chevrette M."/>
            <person name="Carlson C."/>
            <person name="Stubbendieck R."/>
            <person name="Wendt-Pienkowski E."/>
        </authorList>
    </citation>
    <scope>NUCLEOTIDE SEQUENCE</scope>
    <source>
        <strain evidence="5">SID505</strain>
        <strain evidence="6 7">SID7903</strain>
    </source>
</reference>
<dbReference type="PANTHER" id="PTHR34216:SF3">
    <property type="entry name" value="POLY-BETA-1,6-N-ACETYL-D-GLUCOSAMINE N-DEACETYLASE"/>
    <property type="match status" value="1"/>
</dbReference>
<feature type="compositionally biased region" description="Basic and acidic residues" evidence="3">
    <location>
        <begin position="1"/>
        <end position="11"/>
    </location>
</feature>
<dbReference type="CDD" id="cd10918">
    <property type="entry name" value="CE4_NodB_like_5s_6s"/>
    <property type="match status" value="1"/>
</dbReference>
<sequence>MAADSSAHRADAPSSRPRPHTRRQPWILTYHSVTDPSDDPYGITVSPGRLDEQLSWLRSRRLTGVGVSELLAAEDAGRRGLVGLTFDDGYADFLDEALPVLREHGFRATVFVLPGRPGGVNAWDPLGPRKPLLTHDEVRQVAAAGMEIGSHGLYHRDLTALPDEELRRETVRSRELIGELTGSLPEGFCYPYGILDHRVTRAARSAGYGYACALAPGPLLSRFALPRTHISQADRGVRLWAKDLRHGLRQVAVPGAGSRAAGPVRTGGPR</sequence>
<evidence type="ECO:0000256" key="2">
    <source>
        <dbReference type="ARBA" id="ARBA00022729"/>
    </source>
</evidence>
<dbReference type="RefSeq" id="WP_164219696.1">
    <property type="nucleotide sequence ID" value="NZ_JAAGMK010000386.1"/>
</dbReference>
<dbReference type="GO" id="GO:0005576">
    <property type="term" value="C:extracellular region"/>
    <property type="evidence" value="ECO:0007669"/>
    <property type="project" value="UniProtKB-SubCell"/>
</dbReference>
<evidence type="ECO:0000313" key="7">
    <source>
        <dbReference type="Proteomes" id="UP000470951"/>
    </source>
</evidence>
<dbReference type="Pfam" id="PF01522">
    <property type="entry name" value="Polysacc_deac_1"/>
    <property type="match status" value="1"/>
</dbReference>
<dbReference type="EMBL" id="JAAGMS010000214">
    <property type="protein sequence ID" value="NEC00166.1"/>
    <property type="molecule type" value="Genomic_DNA"/>
</dbReference>
<dbReference type="InterPro" id="IPR051398">
    <property type="entry name" value="Polysacch_Deacetylase"/>
</dbReference>
<feature type="region of interest" description="Disordered" evidence="3">
    <location>
        <begin position="1"/>
        <end position="25"/>
    </location>
</feature>
<dbReference type="EMBL" id="JAAGMK010000386">
    <property type="protein sequence ID" value="NEB85365.1"/>
    <property type="molecule type" value="Genomic_DNA"/>
</dbReference>
<dbReference type="SUPFAM" id="SSF88713">
    <property type="entry name" value="Glycoside hydrolase/deacetylase"/>
    <property type="match status" value="1"/>
</dbReference>
<protein>
    <submittedName>
        <fullName evidence="5">Polysaccharide deacetylase family protein</fullName>
    </submittedName>
</protein>
<dbReference type="InterPro" id="IPR002509">
    <property type="entry name" value="NODB_dom"/>
</dbReference>
<name>A0A6G3SRT0_STRAQ</name>
<evidence type="ECO:0000259" key="4">
    <source>
        <dbReference type="PROSITE" id="PS51677"/>
    </source>
</evidence>
<gene>
    <name evidence="5" type="ORF">G3I43_14400</name>
    <name evidence="6" type="ORF">G3I58_19605</name>
</gene>
<dbReference type="InterPro" id="IPR011330">
    <property type="entry name" value="Glyco_hydro/deAcase_b/a-brl"/>
</dbReference>
<accession>A0A6G3SRT0</accession>
<dbReference type="AlphaFoldDB" id="A0A6G3SRT0"/>
<comment type="caution">
    <text evidence="5">The sequence shown here is derived from an EMBL/GenBank/DDBJ whole genome shotgun (WGS) entry which is preliminary data.</text>
</comment>
<keyword evidence="2" id="KW-0732">Signal</keyword>
<dbReference type="GO" id="GO:0005975">
    <property type="term" value="P:carbohydrate metabolic process"/>
    <property type="evidence" value="ECO:0007669"/>
    <property type="project" value="InterPro"/>
</dbReference>
<evidence type="ECO:0000313" key="6">
    <source>
        <dbReference type="EMBL" id="NEC00166.1"/>
    </source>
</evidence>
<organism evidence="5">
    <name type="scientific">Streptomyces anulatus</name>
    <name type="common">Streptomyces chrysomallus</name>
    <dbReference type="NCBI Taxonomy" id="1892"/>
    <lineage>
        <taxon>Bacteria</taxon>
        <taxon>Bacillati</taxon>
        <taxon>Actinomycetota</taxon>
        <taxon>Actinomycetes</taxon>
        <taxon>Kitasatosporales</taxon>
        <taxon>Streptomycetaceae</taxon>
        <taxon>Streptomyces</taxon>
    </lineage>
</organism>